<feature type="transmembrane region" description="Helical" evidence="6">
    <location>
        <begin position="290"/>
        <end position="310"/>
    </location>
</feature>
<dbReference type="Gene3D" id="1.20.1250.20">
    <property type="entry name" value="MFS general substrate transporter like domains"/>
    <property type="match status" value="1"/>
</dbReference>
<dbReference type="InterPro" id="IPR036259">
    <property type="entry name" value="MFS_trans_sf"/>
</dbReference>
<dbReference type="GO" id="GO:0016020">
    <property type="term" value="C:membrane"/>
    <property type="evidence" value="ECO:0007669"/>
    <property type="project" value="UniProtKB-SubCell"/>
</dbReference>
<sequence length="440" mass="47721">MVANYHALEHQGCSLPHLLLLCAPRMAIQMAWAAQWAAFGPTLETRLASWAVQLVQITGPITGLLVCPTIGVFSDHCTSRFGRRRPFLVVGTLATVVVWVLMMCTSYISDSWRTGYMVTLYVLSGAAVNTAQVPASLIIADFAGDRQVTAYSIAQAYSIVGSLVVSGYISVFGPAHESFMRFMAMLIVILIVTVLPVVFCVKETPFVPETPLQSDVKNGFLAVYHGIKFLPRLLTVYCIGFVLLEFGFAGYNGNKNQYFGLVLNDGNATGADKCPKCDAPQQRYSDGVSLASGLVDTLHLAFGLLYLFVLPTIVRKFGARRVIVFSIVPQTLLVLIFFVRSKILTAVVVTGMSVTQNMVFSMQIPVILHVVGYGELNGLGMFAGAFNSANCLGQLLTFALSPILVTTSLTHALPILVGGVVTILAFLVAFFKFDIRMTTV</sequence>
<keyword evidence="3 6" id="KW-0812">Transmembrane</keyword>
<dbReference type="OrthoDB" id="28755at2759"/>
<evidence type="ECO:0000256" key="3">
    <source>
        <dbReference type="ARBA" id="ARBA00022692"/>
    </source>
</evidence>
<evidence type="ECO:0000256" key="2">
    <source>
        <dbReference type="ARBA" id="ARBA00022448"/>
    </source>
</evidence>
<proteinExistence type="predicted"/>
<feature type="transmembrane region" description="Helical" evidence="6">
    <location>
        <begin position="411"/>
        <end position="431"/>
    </location>
</feature>
<evidence type="ECO:0000313" key="7">
    <source>
        <dbReference type="EMBL" id="EQC40561.1"/>
    </source>
</evidence>
<feature type="transmembrane region" description="Helical" evidence="6">
    <location>
        <begin position="57"/>
        <end position="74"/>
    </location>
</feature>
<dbReference type="InParanoid" id="T0R0U3"/>
<evidence type="ECO:0000256" key="1">
    <source>
        <dbReference type="ARBA" id="ARBA00004141"/>
    </source>
</evidence>
<dbReference type="Pfam" id="PF13347">
    <property type="entry name" value="MFS_2"/>
    <property type="match status" value="1"/>
</dbReference>
<feature type="transmembrane region" description="Helical" evidence="6">
    <location>
        <begin position="322"/>
        <end position="339"/>
    </location>
</feature>
<keyword evidence="2" id="KW-0813">Transport</keyword>
<reference evidence="7 8" key="1">
    <citation type="submission" date="2012-04" db="EMBL/GenBank/DDBJ databases">
        <title>The Genome Sequence of Saprolegnia declina VS20.</title>
        <authorList>
            <consortium name="The Broad Institute Genome Sequencing Platform"/>
            <person name="Russ C."/>
            <person name="Nusbaum C."/>
            <person name="Tyler B."/>
            <person name="van West P."/>
            <person name="Dieguez-Uribeondo J."/>
            <person name="de Bruijn I."/>
            <person name="Tripathy S."/>
            <person name="Jiang R."/>
            <person name="Young S.K."/>
            <person name="Zeng Q."/>
            <person name="Gargeya S."/>
            <person name="Fitzgerald M."/>
            <person name="Haas B."/>
            <person name="Abouelleil A."/>
            <person name="Alvarado L."/>
            <person name="Arachchi H.M."/>
            <person name="Berlin A."/>
            <person name="Chapman S.B."/>
            <person name="Goldberg J."/>
            <person name="Griggs A."/>
            <person name="Gujja S."/>
            <person name="Hansen M."/>
            <person name="Howarth C."/>
            <person name="Imamovic A."/>
            <person name="Larimer J."/>
            <person name="McCowen C."/>
            <person name="Montmayeur A."/>
            <person name="Murphy C."/>
            <person name="Neiman D."/>
            <person name="Pearson M."/>
            <person name="Priest M."/>
            <person name="Roberts A."/>
            <person name="Saif S."/>
            <person name="Shea T."/>
            <person name="Sisk P."/>
            <person name="Sykes S."/>
            <person name="Wortman J."/>
            <person name="Nusbaum C."/>
            <person name="Birren B."/>
        </authorList>
    </citation>
    <scope>NUCLEOTIDE SEQUENCE [LARGE SCALE GENOMIC DNA]</scope>
    <source>
        <strain evidence="7 8">VS20</strain>
    </source>
</reference>
<dbReference type="eggNOG" id="KOG0637">
    <property type="taxonomic scope" value="Eukaryota"/>
</dbReference>
<feature type="transmembrane region" description="Helical" evidence="6">
    <location>
        <begin position="380"/>
        <end position="405"/>
    </location>
</feature>
<dbReference type="SUPFAM" id="SSF103473">
    <property type="entry name" value="MFS general substrate transporter"/>
    <property type="match status" value="1"/>
</dbReference>
<evidence type="ECO:0008006" key="9">
    <source>
        <dbReference type="Google" id="ProtNLM"/>
    </source>
</evidence>
<keyword evidence="8" id="KW-1185">Reference proteome</keyword>
<dbReference type="RefSeq" id="XP_008606260.1">
    <property type="nucleotide sequence ID" value="XM_008608038.1"/>
</dbReference>
<dbReference type="GO" id="GO:0008506">
    <property type="term" value="F:sucrose:proton symporter activity"/>
    <property type="evidence" value="ECO:0007669"/>
    <property type="project" value="TreeGrafter"/>
</dbReference>
<comment type="subcellular location">
    <subcellularLocation>
        <location evidence="1">Membrane</location>
        <topology evidence="1">Multi-pass membrane protein</topology>
    </subcellularLocation>
</comment>
<dbReference type="Proteomes" id="UP000030762">
    <property type="component" value="Unassembled WGS sequence"/>
</dbReference>
<feature type="transmembrane region" description="Helical" evidence="6">
    <location>
        <begin position="86"/>
        <end position="108"/>
    </location>
</feature>
<feature type="transmembrane region" description="Helical" evidence="6">
    <location>
        <begin position="120"/>
        <end position="144"/>
    </location>
</feature>
<keyword evidence="4 6" id="KW-1133">Transmembrane helix</keyword>
<dbReference type="PANTHER" id="PTHR19432:SF26">
    <property type="entry name" value="MAJOR FACILITATOR SUPERFAMILY (MFS) PROFILE DOMAIN-CONTAINING PROTEIN"/>
    <property type="match status" value="1"/>
</dbReference>
<feature type="transmembrane region" description="Helical" evidence="6">
    <location>
        <begin position="182"/>
        <end position="201"/>
    </location>
</feature>
<feature type="transmembrane region" description="Helical" evidence="6">
    <location>
        <begin position="345"/>
        <end position="368"/>
    </location>
</feature>
<evidence type="ECO:0000256" key="4">
    <source>
        <dbReference type="ARBA" id="ARBA00022989"/>
    </source>
</evidence>
<protein>
    <recommendedName>
        <fullName evidence="9">Major facilitator superfamily (MFS) profile domain-containing protein</fullName>
    </recommendedName>
</protein>
<evidence type="ECO:0000256" key="5">
    <source>
        <dbReference type="ARBA" id="ARBA00023136"/>
    </source>
</evidence>
<accession>T0R0U3</accession>
<gene>
    <name evidence="7" type="ORF">SDRG_02449</name>
</gene>
<dbReference type="PANTHER" id="PTHR19432">
    <property type="entry name" value="SUGAR TRANSPORTER"/>
    <property type="match status" value="1"/>
</dbReference>
<feature type="transmembrane region" description="Helical" evidence="6">
    <location>
        <begin position="156"/>
        <end position="176"/>
    </location>
</feature>
<feature type="transmembrane region" description="Helical" evidence="6">
    <location>
        <begin position="233"/>
        <end position="251"/>
    </location>
</feature>
<organism evidence="7 8">
    <name type="scientific">Saprolegnia diclina (strain VS20)</name>
    <dbReference type="NCBI Taxonomy" id="1156394"/>
    <lineage>
        <taxon>Eukaryota</taxon>
        <taxon>Sar</taxon>
        <taxon>Stramenopiles</taxon>
        <taxon>Oomycota</taxon>
        <taxon>Saprolegniomycetes</taxon>
        <taxon>Saprolegniales</taxon>
        <taxon>Saprolegniaceae</taxon>
        <taxon>Saprolegnia</taxon>
    </lineage>
</organism>
<dbReference type="AlphaFoldDB" id="T0R0U3"/>
<evidence type="ECO:0000256" key="6">
    <source>
        <dbReference type="SAM" id="Phobius"/>
    </source>
</evidence>
<name>T0R0U3_SAPDV</name>
<dbReference type="VEuPathDB" id="FungiDB:SDRG_02449"/>
<dbReference type="GeneID" id="19943176"/>
<evidence type="ECO:0000313" key="8">
    <source>
        <dbReference type="Proteomes" id="UP000030762"/>
    </source>
</evidence>
<dbReference type="EMBL" id="JH767136">
    <property type="protein sequence ID" value="EQC40561.1"/>
    <property type="molecule type" value="Genomic_DNA"/>
</dbReference>
<keyword evidence="5 6" id="KW-0472">Membrane</keyword>
<dbReference type="OMA" id="ANYHALE"/>